<organism evidence="3 4">
    <name type="scientific">Salinispora arenicola</name>
    <dbReference type="NCBI Taxonomy" id="168697"/>
    <lineage>
        <taxon>Bacteria</taxon>
        <taxon>Bacillati</taxon>
        <taxon>Actinomycetota</taxon>
        <taxon>Actinomycetes</taxon>
        <taxon>Micromonosporales</taxon>
        <taxon>Micromonosporaceae</taxon>
        <taxon>Salinispora</taxon>
    </lineage>
</organism>
<evidence type="ECO:0000313" key="2">
    <source>
        <dbReference type="EMBL" id="GIM83745.1"/>
    </source>
</evidence>
<evidence type="ECO:0000256" key="1">
    <source>
        <dbReference type="SAM" id="MobiDB-lite"/>
    </source>
</evidence>
<reference evidence="2 5" key="2">
    <citation type="submission" date="2021-03" db="EMBL/GenBank/DDBJ databases">
        <title>Whole genome shotgun sequence of Salinispora arenicola NBRC 105043.</title>
        <authorList>
            <person name="Komaki H."/>
            <person name="Tamura T."/>
        </authorList>
    </citation>
    <scope>NUCLEOTIDE SEQUENCE [LARGE SCALE GENOMIC DNA]</scope>
    <source>
        <strain evidence="2 5">NBRC 105043</strain>
    </source>
</reference>
<comment type="caution">
    <text evidence="3">The sequence shown here is derived from an EMBL/GenBank/DDBJ whole genome shotgun (WGS) entry which is preliminary data.</text>
</comment>
<accession>A0A542XKG0</accession>
<dbReference type="EMBL" id="BOQM01000009">
    <property type="protein sequence ID" value="GIM83745.1"/>
    <property type="molecule type" value="Genomic_DNA"/>
</dbReference>
<dbReference type="Proteomes" id="UP000677457">
    <property type="component" value="Unassembled WGS sequence"/>
</dbReference>
<evidence type="ECO:0000313" key="4">
    <source>
        <dbReference type="Proteomes" id="UP000315983"/>
    </source>
</evidence>
<proteinExistence type="predicted"/>
<name>A0A542XKG0_SALAC</name>
<keyword evidence="5" id="KW-1185">Reference proteome</keyword>
<evidence type="ECO:0000313" key="5">
    <source>
        <dbReference type="Proteomes" id="UP000677457"/>
    </source>
</evidence>
<dbReference type="EMBL" id="VFOL01000001">
    <property type="protein sequence ID" value="TQL36143.1"/>
    <property type="molecule type" value="Genomic_DNA"/>
</dbReference>
<sequence length="241" mass="26434">MQDPHRRVVVAVDMESYSKRNNVLQHRAQVAFKQIMEHACAEAGLDRNSWRIQPGGDGELAILPPQVSERAVVGRLAPVVDRLLREHNQGLAPEAKIRLRLAVHQGLVHLDGANGFPSDAVVHVCRLNDSPQLKQVLRRHRGANAALIVSESVYRDVIVHYQDLRPDQFAKVAAEIPEKNFEATAWIHVPGETTGDGGPRVDKPRQVPPAPAPAAGQVFHGVTTHGPTQFGNHNTMGHSRG</sequence>
<reference evidence="3 4" key="1">
    <citation type="submission" date="2019-06" db="EMBL/GenBank/DDBJ databases">
        <title>Sequencing the genomes of 1000 actinobacteria strains.</title>
        <authorList>
            <person name="Klenk H.-P."/>
        </authorList>
    </citation>
    <scope>NUCLEOTIDE SEQUENCE [LARGE SCALE GENOMIC DNA]</scope>
    <source>
        <strain evidence="3 4">DSM 44819</strain>
    </source>
</reference>
<evidence type="ECO:0000313" key="3">
    <source>
        <dbReference type="EMBL" id="TQL36143.1"/>
    </source>
</evidence>
<evidence type="ECO:0008006" key="6">
    <source>
        <dbReference type="Google" id="ProtNLM"/>
    </source>
</evidence>
<dbReference type="GeneID" id="93770533"/>
<protein>
    <recommendedName>
        <fullName evidence="6">Guanylate cyclase domain-containing protein</fullName>
    </recommendedName>
</protein>
<feature type="compositionally biased region" description="Polar residues" evidence="1">
    <location>
        <begin position="225"/>
        <end position="241"/>
    </location>
</feature>
<dbReference type="Proteomes" id="UP000315983">
    <property type="component" value="Unassembled WGS sequence"/>
</dbReference>
<dbReference type="RefSeq" id="WP_018800427.1">
    <property type="nucleotide sequence ID" value="NZ_BOQM01000009.1"/>
</dbReference>
<feature type="region of interest" description="Disordered" evidence="1">
    <location>
        <begin position="189"/>
        <end position="241"/>
    </location>
</feature>
<gene>
    <name evidence="3" type="ORF">FB564_1221</name>
    <name evidence="2" type="ORF">Sar04_13780</name>
</gene>
<dbReference type="AlphaFoldDB" id="A0A542XKG0"/>